<comment type="caution">
    <text evidence="1">The sequence shown here is derived from an EMBL/GenBank/DDBJ whole genome shotgun (WGS) entry which is preliminary data.</text>
</comment>
<proteinExistence type="predicted"/>
<dbReference type="EMBL" id="CM001023">
    <property type="protein sequence ID" value="EAZ81644.2"/>
    <property type="molecule type" value="Genomic_DNA"/>
</dbReference>
<dbReference type="Proteomes" id="UP000003919">
    <property type="component" value="Chromosome"/>
</dbReference>
<evidence type="ECO:0000313" key="1">
    <source>
        <dbReference type="EMBL" id="EAZ81644.2"/>
    </source>
</evidence>
<sequence length="428" mass="49065">MNKISSDQIINSLIKEFEKSSGQQNFQVISKDPSALLQLALFTNAIIVRLNDLPSSDRIKTLISAFQDCLDKNITSVIDSSEHQIIKLCCFLNSIIQTLRQLEFENIFILELPLGNSIPSKLLKEMLDEKEIKSTILSVSINRNDSNRKGITRAQLIDQRVSEIDTKDSILIYLDEWITGSNFYNILTILNRNENLNLMPGAFMLEKSKSEIRFQKYMTLHENISQKIGLKSEDLICVFPNLNNNVSSNQEFIWAESDRLAGYRKLEFWGSIVSSYISAGELLNNEPKTLDETLKQSISECTTLDKETEIPEDLRNKIQISFQHFKDEFSTSLKKEFESQEVIFSDEFNIDAETTKAISIMKNVQGYEKSKLAINIIGYYLKTNVISPTSRYYYRGQAPLCIKLEDQENALNKKFVAEIKKYCTQQGV</sequence>
<accession>A3HU22</accession>
<keyword evidence="2" id="KW-1185">Reference proteome</keyword>
<organism evidence="1 2">
    <name type="scientific">Algoriphagus machipongonensis</name>
    <dbReference type="NCBI Taxonomy" id="388413"/>
    <lineage>
        <taxon>Bacteria</taxon>
        <taxon>Pseudomonadati</taxon>
        <taxon>Bacteroidota</taxon>
        <taxon>Cytophagia</taxon>
        <taxon>Cytophagales</taxon>
        <taxon>Cyclobacteriaceae</taxon>
        <taxon>Algoriphagus</taxon>
    </lineage>
</organism>
<protein>
    <submittedName>
        <fullName evidence="1">Uncharacterized protein</fullName>
    </submittedName>
</protein>
<reference evidence="1 2" key="1">
    <citation type="journal article" date="2011" name="J. Bacteriol.">
        <title>Complete genome sequence of Algoriphagus sp. PR1, bacterial prey of a colony-forming choanoflagellate.</title>
        <authorList>
            <person name="Alegado R.A."/>
            <person name="Ferriera S."/>
            <person name="Nusbaum C."/>
            <person name="Young S.K."/>
            <person name="Zeng Q."/>
            <person name="Imamovic A."/>
            <person name="Fairclough S.R."/>
            <person name="King N."/>
        </authorList>
    </citation>
    <scope>NUCLEOTIDE SEQUENCE [LARGE SCALE GENOMIC DNA]</scope>
    <source>
        <strain evidence="1 2">PR1</strain>
    </source>
</reference>
<dbReference type="EMBL" id="AAXU02000001">
    <property type="protein sequence ID" value="EAZ81644.2"/>
    <property type="molecule type" value="Genomic_DNA"/>
</dbReference>
<dbReference type="AlphaFoldDB" id="A3HU22"/>
<dbReference type="HOGENOM" id="CLU_640361_0_0_10"/>
<evidence type="ECO:0000313" key="2">
    <source>
        <dbReference type="Proteomes" id="UP000003919"/>
    </source>
</evidence>
<gene>
    <name evidence="1" type="ORF">ALPR1_00345</name>
</gene>
<name>A3HU22_9BACT</name>